<organism evidence="1 2">
    <name type="scientific">Clunio marinus</name>
    <dbReference type="NCBI Taxonomy" id="568069"/>
    <lineage>
        <taxon>Eukaryota</taxon>
        <taxon>Metazoa</taxon>
        <taxon>Ecdysozoa</taxon>
        <taxon>Arthropoda</taxon>
        <taxon>Hexapoda</taxon>
        <taxon>Insecta</taxon>
        <taxon>Pterygota</taxon>
        <taxon>Neoptera</taxon>
        <taxon>Endopterygota</taxon>
        <taxon>Diptera</taxon>
        <taxon>Nematocera</taxon>
        <taxon>Chironomoidea</taxon>
        <taxon>Chironomidae</taxon>
        <taxon>Clunio</taxon>
    </lineage>
</organism>
<gene>
    <name evidence="1" type="ORF">CLUMA_CG008497</name>
</gene>
<name>A0A1J1I491_9DIPT</name>
<protein>
    <submittedName>
        <fullName evidence="1">CLUMA_CG008497, isoform A</fullName>
    </submittedName>
</protein>
<reference evidence="1 2" key="1">
    <citation type="submission" date="2015-04" db="EMBL/GenBank/DDBJ databases">
        <authorList>
            <person name="Syromyatnikov M.Y."/>
            <person name="Popov V.N."/>
        </authorList>
    </citation>
    <scope>NUCLEOTIDE SEQUENCE [LARGE SCALE GENOMIC DNA]</scope>
</reference>
<evidence type="ECO:0000313" key="1">
    <source>
        <dbReference type="EMBL" id="CRK95011.1"/>
    </source>
</evidence>
<dbReference type="AlphaFoldDB" id="A0A1J1I491"/>
<accession>A0A1J1I491</accession>
<evidence type="ECO:0000313" key="2">
    <source>
        <dbReference type="Proteomes" id="UP000183832"/>
    </source>
</evidence>
<dbReference type="Proteomes" id="UP000183832">
    <property type="component" value="Unassembled WGS sequence"/>
</dbReference>
<proteinExistence type="predicted"/>
<sequence>MSKILSRKVVEQKCLKRLIMSHQDFSFNCESDWIKKFSCRVKVQFYCRKDACKGVVFVWRSGHFKCPKVISRISND</sequence>
<keyword evidence="2" id="KW-1185">Reference proteome</keyword>
<dbReference type="EMBL" id="CVRI01000040">
    <property type="protein sequence ID" value="CRK95011.1"/>
    <property type="molecule type" value="Genomic_DNA"/>
</dbReference>